<keyword evidence="5 10" id="KW-0812">Transmembrane</keyword>
<evidence type="ECO:0000313" key="11">
    <source>
        <dbReference type="EMBL" id="CCE24829.1"/>
    </source>
</evidence>
<keyword evidence="11" id="KW-0969">Cilium</keyword>
<feature type="transmembrane region" description="Helical" evidence="10">
    <location>
        <begin position="179"/>
        <end position="201"/>
    </location>
</feature>
<comment type="similarity">
    <text evidence="2 10">Belongs to the FliR/MopE/SpaR family.</text>
</comment>
<dbReference type="HOGENOM" id="CLU_063626_4_0_6"/>
<dbReference type="InterPro" id="IPR002010">
    <property type="entry name" value="T3SS_IM_R"/>
</dbReference>
<dbReference type="GO" id="GO:0006605">
    <property type="term" value="P:protein targeting"/>
    <property type="evidence" value="ECO:0007669"/>
    <property type="project" value="UniProtKB-UniRule"/>
</dbReference>
<feature type="transmembrane region" description="Helical" evidence="10">
    <location>
        <begin position="124"/>
        <end position="147"/>
    </location>
</feature>
<proteinExistence type="inferred from homology"/>
<sequence>MNFTEAQLLNWVASFIWPLMRIGAMLVAAPLFSMQGVPPRVRLVIALGLTLVVMPLLPPLPDVPMWSYQGLVVSVQQVLIGLVSGFIIQMVFGVVVFAGQTIAYSMGLGFASMVDPQSGQQIPVLAQFYIIVSTLIFFVLDGHLMLIRMVLDSFNTVPIAVDGLVQAEIWSIIAWSSRLFASGLLLALPVMASLLMVNVSFGVAARAAPQLHIFAVGFPVTLMLGLLLIWLTLPTMLQQFTGVMAEGYELLEQVLRL</sequence>
<comment type="function">
    <text evidence="1 10">Role in flagellar biosynthesis.</text>
</comment>
<evidence type="ECO:0000256" key="4">
    <source>
        <dbReference type="ARBA" id="ARBA00022475"/>
    </source>
</evidence>
<accession>G4T3M3</accession>
<keyword evidence="8 10" id="KW-0975">Bacterial flagellum</keyword>
<evidence type="ECO:0000256" key="7">
    <source>
        <dbReference type="ARBA" id="ARBA00023136"/>
    </source>
</evidence>
<keyword evidence="12" id="KW-1185">Reference proteome</keyword>
<dbReference type="EMBL" id="FO082060">
    <property type="protein sequence ID" value="CCE24829.1"/>
    <property type="molecule type" value="Genomic_DNA"/>
</dbReference>
<dbReference type="PATRIC" id="fig|271065.3.peg.3258"/>
<evidence type="ECO:0000256" key="3">
    <source>
        <dbReference type="ARBA" id="ARBA00021717"/>
    </source>
</evidence>
<dbReference type="PANTHER" id="PTHR30065:SF8">
    <property type="entry name" value="FLAGELLAR BIOSYNTHETIC PROTEIN FLIR"/>
    <property type="match status" value="1"/>
</dbReference>
<dbReference type="KEGG" id="mah:MEALZ_3164"/>
<dbReference type="Pfam" id="PF01311">
    <property type="entry name" value="Bac_export_1"/>
    <property type="match status" value="1"/>
</dbReference>
<dbReference type="GO" id="GO:0009425">
    <property type="term" value="C:bacterial-type flagellum basal body"/>
    <property type="evidence" value="ECO:0007669"/>
    <property type="project" value="UniProtKB-SubCell"/>
</dbReference>
<dbReference type="PANTHER" id="PTHR30065">
    <property type="entry name" value="FLAGELLAR BIOSYNTHETIC PROTEIN FLIR"/>
    <property type="match status" value="1"/>
</dbReference>
<feature type="transmembrane region" description="Helical" evidence="10">
    <location>
        <begin position="15"/>
        <end position="34"/>
    </location>
</feature>
<name>G4T3M3_META2</name>
<keyword evidence="11" id="KW-0966">Cell projection</keyword>
<dbReference type="GO" id="GO:0005886">
    <property type="term" value="C:plasma membrane"/>
    <property type="evidence" value="ECO:0007669"/>
    <property type="project" value="UniProtKB-SubCell"/>
</dbReference>
<dbReference type="STRING" id="1091494.MEALZ_3164"/>
<evidence type="ECO:0000256" key="2">
    <source>
        <dbReference type="ARBA" id="ARBA00009772"/>
    </source>
</evidence>
<evidence type="ECO:0000256" key="1">
    <source>
        <dbReference type="ARBA" id="ARBA00002578"/>
    </source>
</evidence>
<dbReference type="AlphaFoldDB" id="G4T3M3"/>
<dbReference type="PRINTS" id="PR00953">
    <property type="entry name" value="TYPE3IMRPROT"/>
</dbReference>
<protein>
    <recommendedName>
        <fullName evidence="3 9">Flagellar biosynthetic protein FliR</fullName>
    </recommendedName>
</protein>
<evidence type="ECO:0000313" key="12">
    <source>
        <dbReference type="Proteomes" id="UP000008315"/>
    </source>
</evidence>
<feature type="transmembrane region" description="Helical" evidence="10">
    <location>
        <begin position="41"/>
        <end position="58"/>
    </location>
</feature>
<reference evidence="12" key="1">
    <citation type="journal article" date="2012" name="J. Bacteriol.">
        <title>Genome sequence of the haloalkaliphilic methanotrophic bacterium Methylomicrobium alcaliphilum 20Z.</title>
        <authorList>
            <person name="Vuilleumier S."/>
            <person name="Khmelenina V.N."/>
            <person name="Bringel F."/>
            <person name="Reshetnikov A.S."/>
            <person name="Lajus A."/>
            <person name="Mangenot S."/>
            <person name="Rouy Z."/>
            <person name="Op den Camp H.J."/>
            <person name="Jetten M.S."/>
            <person name="Dispirito A.A."/>
            <person name="Dunfield P."/>
            <person name="Klotz M.G."/>
            <person name="Semrau J.D."/>
            <person name="Stein L.Y."/>
            <person name="Barbe V."/>
            <person name="Medigue C."/>
            <person name="Trotsenko Y.A."/>
            <person name="Kalyuzhnaya M.G."/>
        </authorList>
    </citation>
    <scope>NUCLEOTIDE SEQUENCE [LARGE SCALE GENOMIC DNA]</scope>
    <source>
        <strain evidence="12">DSM 19304 / NCIMB 14124 / VKM B-2133 / 20Z</strain>
    </source>
</reference>
<evidence type="ECO:0000256" key="8">
    <source>
        <dbReference type="ARBA" id="ARBA00023143"/>
    </source>
</evidence>
<keyword evidence="6 10" id="KW-1133">Transmembrane helix</keyword>
<evidence type="ECO:0000256" key="9">
    <source>
        <dbReference type="NCBIfam" id="TIGR01400"/>
    </source>
</evidence>
<dbReference type="InterPro" id="IPR006303">
    <property type="entry name" value="FliR"/>
</dbReference>
<keyword evidence="11" id="KW-0282">Flagellum</keyword>
<dbReference type="Proteomes" id="UP000008315">
    <property type="component" value="Chromosome"/>
</dbReference>
<gene>
    <name evidence="11" type="ordered locus">MEALZ_3164</name>
</gene>
<keyword evidence="4 10" id="KW-1003">Cell membrane</keyword>
<feature type="transmembrane region" description="Helical" evidence="10">
    <location>
        <begin position="213"/>
        <end position="233"/>
    </location>
</feature>
<dbReference type="RefSeq" id="WP_014149589.1">
    <property type="nucleotide sequence ID" value="NC_016112.1"/>
</dbReference>
<dbReference type="GO" id="GO:0044780">
    <property type="term" value="P:bacterial-type flagellum assembly"/>
    <property type="evidence" value="ECO:0007669"/>
    <property type="project" value="UniProtKB-UniRule"/>
</dbReference>
<evidence type="ECO:0000256" key="5">
    <source>
        <dbReference type="ARBA" id="ARBA00022692"/>
    </source>
</evidence>
<dbReference type="NCBIfam" id="TIGR01400">
    <property type="entry name" value="fliR"/>
    <property type="match status" value="1"/>
</dbReference>
<organism evidence="11 12">
    <name type="scientific">Methylotuvimicrobium alcaliphilum (strain DSM 19304 / NCIMB 14124 / VKM B-2133 / 20Z)</name>
    <name type="common">Methylomicrobium alcaliphilum</name>
    <dbReference type="NCBI Taxonomy" id="1091494"/>
    <lineage>
        <taxon>Bacteria</taxon>
        <taxon>Pseudomonadati</taxon>
        <taxon>Pseudomonadota</taxon>
        <taxon>Gammaproteobacteria</taxon>
        <taxon>Methylococcales</taxon>
        <taxon>Methylococcaceae</taxon>
        <taxon>Methylotuvimicrobium</taxon>
    </lineage>
</organism>
<keyword evidence="7 10" id="KW-0472">Membrane</keyword>
<evidence type="ECO:0000256" key="6">
    <source>
        <dbReference type="ARBA" id="ARBA00022989"/>
    </source>
</evidence>
<feature type="transmembrane region" description="Helical" evidence="10">
    <location>
        <begin position="78"/>
        <end position="103"/>
    </location>
</feature>
<evidence type="ECO:0000256" key="10">
    <source>
        <dbReference type="RuleBase" id="RU362071"/>
    </source>
</evidence>
<comment type="subcellular location">
    <subcellularLocation>
        <location evidence="10">Cell membrane</location>
        <topology evidence="10">Multi-pass membrane protein</topology>
    </subcellularLocation>
    <subcellularLocation>
        <location evidence="10">Bacterial flagellum basal body</location>
    </subcellularLocation>
</comment>